<proteinExistence type="predicted"/>
<keyword evidence="2" id="KW-1185">Reference proteome</keyword>
<evidence type="ECO:0008006" key="3">
    <source>
        <dbReference type="Google" id="ProtNLM"/>
    </source>
</evidence>
<protein>
    <recommendedName>
        <fullName evidence="3">Lipocalin-like domain-containing protein</fullName>
    </recommendedName>
</protein>
<evidence type="ECO:0000313" key="1">
    <source>
        <dbReference type="EMBL" id="GAA4807823.1"/>
    </source>
</evidence>
<name>A0ABP9CBE0_9SPHI</name>
<dbReference type="Proteomes" id="UP001501411">
    <property type="component" value="Unassembled WGS sequence"/>
</dbReference>
<accession>A0ABP9CBE0</accession>
<comment type="caution">
    <text evidence="1">The sequence shown here is derived from an EMBL/GenBank/DDBJ whole genome shotgun (WGS) entry which is preliminary data.</text>
</comment>
<dbReference type="RefSeq" id="WP_345235134.1">
    <property type="nucleotide sequence ID" value="NZ_BAABIQ010000044.1"/>
</dbReference>
<dbReference type="EMBL" id="BAABIQ010000044">
    <property type="protein sequence ID" value="GAA4807823.1"/>
    <property type="molecule type" value="Genomic_DNA"/>
</dbReference>
<organism evidence="1 2">
    <name type="scientific">Olivibacter ginsenosidimutans</name>
    <dbReference type="NCBI Taxonomy" id="1176537"/>
    <lineage>
        <taxon>Bacteria</taxon>
        <taxon>Pseudomonadati</taxon>
        <taxon>Bacteroidota</taxon>
        <taxon>Sphingobacteriia</taxon>
        <taxon>Sphingobacteriales</taxon>
        <taxon>Sphingobacteriaceae</taxon>
        <taxon>Olivibacter</taxon>
    </lineage>
</organism>
<sequence>MQSVRFFKTICFELLLILLAFACKKKNISNNQTIIGTWKSTQTITEVYEDGQLSGTYLLPSDQRNFSKLTFDSLGHFKSSGQYATTVGDSLVIVTLSPQRGSYRLTADQLITSLENMDKEATLTITFKNNDQLILTTKTITGLTEKTPKQFIAITTYTKEP</sequence>
<gene>
    <name evidence="1" type="ORF">GCM10023231_41330</name>
</gene>
<evidence type="ECO:0000313" key="2">
    <source>
        <dbReference type="Proteomes" id="UP001501411"/>
    </source>
</evidence>
<reference evidence="2" key="1">
    <citation type="journal article" date="2019" name="Int. J. Syst. Evol. Microbiol.">
        <title>The Global Catalogue of Microorganisms (GCM) 10K type strain sequencing project: providing services to taxonomists for standard genome sequencing and annotation.</title>
        <authorList>
            <consortium name="The Broad Institute Genomics Platform"/>
            <consortium name="The Broad Institute Genome Sequencing Center for Infectious Disease"/>
            <person name="Wu L."/>
            <person name="Ma J."/>
        </authorList>
    </citation>
    <scope>NUCLEOTIDE SEQUENCE [LARGE SCALE GENOMIC DNA]</scope>
    <source>
        <strain evidence="2">JCM 18200</strain>
    </source>
</reference>